<evidence type="ECO:0000313" key="4">
    <source>
        <dbReference type="EMBL" id="RDX42580.1"/>
    </source>
</evidence>
<gene>
    <name evidence="4" type="ORF">OH76DRAFT_1422427</name>
</gene>
<feature type="region of interest" description="Disordered" evidence="2">
    <location>
        <begin position="30"/>
        <end position="58"/>
    </location>
</feature>
<reference evidence="4 5" key="1">
    <citation type="journal article" date="2018" name="Biotechnol. Biofuels">
        <title>Integrative visual omics of the white-rot fungus Polyporus brumalis exposes the biotechnological potential of its oxidative enzymes for delignifying raw plant biomass.</title>
        <authorList>
            <person name="Miyauchi S."/>
            <person name="Rancon A."/>
            <person name="Drula E."/>
            <person name="Hage H."/>
            <person name="Chaduli D."/>
            <person name="Favel A."/>
            <person name="Grisel S."/>
            <person name="Henrissat B."/>
            <person name="Herpoel-Gimbert I."/>
            <person name="Ruiz-Duenas F.J."/>
            <person name="Chevret D."/>
            <person name="Hainaut M."/>
            <person name="Lin J."/>
            <person name="Wang M."/>
            <person name="Pangilinan J."/>
            <person name="Lipzen A."/>
            <person name="Lesage-Meessen L."/>
            <person name="Navarro D."/>
            <person name="Riley R."/>
            <person name="Grigoriev I.V."/>
            <person name="Zhou S."/>
            <person name="Raouche S."/>
            <person name="Rosso M.N."/>
        </authorList>
    </citation>
    <scope>NUCLEOTIDE SEQUENCE [LARGE SCALE GENOMIC DNA]</scope>
    <source>
        <strain evidence="4 5">BRFM 1820</strain>
    </source>
</reference>
<dbReference type="Proteomes" id="UP000256964">
    <property type="component" value="Unassembled WGS sequence"/>
</dbReference>
<evidence type="ECO:0000256" key="1">
    <source>
        <dbReference type="PROSITE-ProRule" id="PRU00042"/>
    </source>
</evidence>
<keyword evidence="5" id="KW-1185">Reference proteome</keyword>
<evidence type="ECO:0000259" key="3">
    <source>
        <dbReference type="PROSITE" id="PS50157"/>
    </source>
</evidence>
<accession>A0A371CQL6</accession>
<dbReference type="EMBL" id="KZ857481">
    <property type="protein sequence ID" value="RDX42580.1"/>
    <property type="molecule type" value="Genomic_DNA"/>
</dbReference>
<dbReference type="InterPro" id="IPR013087">
    <property type="entry name" value="Znf_C2H2_type"/>
</dbReference>
<feature type="domain" description="C2H2-type" evidence="3">
    <location>
        <begin position="80"/>
        <end position="105"/>
    </location>
</feature>
<evidence type="ECO:0000256" key="2">
    <source>
        <dbReference type="SAM" id="MobiDB-lite"/>
    </source>
</evidence>
<dbReference type="OrthoDB" id="4748970at2759"/>
<keyword evidence="1" id="KW-0479">Metal-binding</keyword>
<name>A0A371CQL6_9APHY</name>
<dbReference type="AlphaFoldDB" id="A0A371CQL6"/>
<sequence>MSVGGSFNDGNVLYTNSEIPVHAPYQDLVSSSSQLHEGHHTDPSDPSALHLPHPASPGSQTFLPQAELSVASDELNTYEPICLERGCGKLFANKHTLKRHQYHVHGLSTIQKKHKGTYACTSPGCTKSYWAPYTLRRHMLDMHAIKVGPSPLLGVPINILQWYTDV</sequence>
<proteinExistence type="predicted"/>
<dbReference type="GO" id="GO:0008270">
    <property type="term" value="F:zinc ion binding"/>
    <property type="evidence" value="ECO:0007669"/>
    <property type="project" value="UniProtKB-KW"/>
</dbReference>
<protein>
    <recommendedName>
        <fullName evidence="3">C2H2-type domain-containing protein</fullName>
    </recommendedName>
</protein>
<dbReference type="PROSITE" id="PS50157">
    <property type="entry name" value="ZINC_FINGER_C2H2_2"/>
    <property type="match status" value="1"/>
</dbReference>
<keyword evidence="1" id="KW-0863">Zinc-finger</keyword>
<dbReference type="PROSITE" id="PS00028">
    <property type="entry name" value="ZINC_FINGER_C2H2_1"/>
    <property type="match status" value="2"/>
</dbReference>
<keyword evidence="1" id="KW-0862">Zinc</keyword>
<dbReference type="SMART" id="SM00355">
    <property type="entry name" value="ZnF_C2H2"/>
    <property type="match status" value="2"/>
</dbReference>
<dbReference type="Gene3D" id="3.30.160.60">
    <property type="entry name" value="Classic Zinc Finger"/>
    <property type="match status" value="1"/>
</dbReference>
<organism evidence="4 5">
    <name type="scientific">Lentinus brumalis</name>
    <dbReference type="NCBI Taxonomy" id="2498619"/>
    <lineage>
        <taxon>Eukaryota</taxon>
        <taxon>Fungi</taxon>
        <taxon>Dikarya</taxon>
        <taxon>Basidiomycota</taxon>
        <taxon>Agaricomycotina</taxon>
        <taxon>Agaricomycetes</taxon>
        <taxon>Polyporales</taxon>
        <taxon>Polyporaceae</taxon>
        <taxon>Lentinus</taxon>
    </lineage>
</organism>
<evidence type="ECO:0000313" key="5">
    <source>
        <dbReference type="Proteomes" id="UP000256964"/>
    </source>
</evidence>